<organism evidence="6 7">
    <name type="scientific">Candidatus Ornithospirochaeta stercoravium</name>
    <dbReference type="NCBI Taxonomy" id="2840897"/>
    <lineage>
        <taxon>Bacteria</taxon>
        <taxon>Pseudomonadati</taxon>
        <taxon>Spirochaetota</taxon>
        <taxon>Spirochaetia</taxon>
        <taxon>Spirochaetales</taxon>
        <taxon>Spirochaetaceae</taxon>
        <taxon>Spirochaetaceae incertae sedis</taxon>
        <taxon>Candidatus Ornithospirochaeta</taxon>
    </lineage>
</organism>
<reference evidence="6" key="2">
    <citation type="journal article" date="2021" name="PeerJ">
        <title>Extensive microbial diversity within the chicken gut microbiome revealed by metagenomics and culture.</title>
        <authorList>
            <person name="Gilroy R."/>
            <person name="Ravi A."/>
            <person name="Getino M."/>
            <person name="Pursley I."/>
            <person name="Horton D.L."/>
            <person name="Alikhan N.F."/>
            <person name="Baker D."/>
            <person name="Gharbi K."/>
            <person name="Hall N."/>
            <person name="Watson M."/>
            <person name="Adriaenssens E.M."/>
            <person name="Foster-Nyarko E."/>
            <person name="Jarju S."/>
            <person name="Secka A."/>
            <person name="Antonio M."/>
            <person name="Oren A."/>
            <person name="Chaudhuri R.R."/>
            <person name="La Ragione R."/>
            <person name="Hildebrand F."/>
            <person name="Pallen M.J."/>
        </authorList>
    </citation>
    <scope>NUCLEOTIDE SEQUENCE</scope>
    <source>
        <strain evidence="6">14700</strain>
    </source>
</reference>
<keyword evidence="4" id="KW-0233">DNA recombination</keyword>
<dbReference type="InterPro" id="IPR002104">
    <property type="entry name" value="Integrase_catalytic"/>
</dbReference>
<dbReference type="AlphaFoldDB" id="A0A9D9NDV6"/>
<dbReference type="GO" id="GO:0006310">
    <property type="term" value="P:DNA recombination"/>
    <property type="evidence" value="ECO:0007669"/>
    <property type="project" value="UniProtKB-KW"/>
</dbReference>
<evidence type="ECO:0000259" key="5">
    <source>
        <dbReference type="PROSITE" id="PS51898"/>
    </source>
</evidence>
<sequence>MGRHRSTDKPYKFRSCAGRPISVEFDFIPGKRISTGYYDLPSATMFAERYLADYGIRSSTGTPTLREYAKDFFMREDSDSYQALERRYKRKRAPRYYINHQARLDNHILPRFGDFLLTAITTKSIENWLPEIKQLNGKDAADATKNKILHAFRIVLDQAKKDGYISENPAREIAEITEEGTAREAVPPEQLLVLFPENLEERIKVWRGLMWAVFFSIMYDTGWRHGEIAALRVSDVWLTKKGYYVTANRTYNNEAREILERVKTSGKGLEKRSGLLYDDTAELLIRYIDENNLSEDDLLFAGPKSGKPLSPDTTNKHFKIIMQEHGFYHEGIVQYCLRHSYETDRRGDMPDSILAVSMGHTKLRDDYDHRGEKEMIRLLDRNRDSFFENRKRRGQDSGVISLDEVLKERKA</sequence>
<dbReference type="GO" id="GO:0003677">
    <property type="term" value="F:DNA binding"/>
    <property type="evidence" value="ECO:0007669"/>
    <property type="project" value="UniProtKB-KW"/>
</dbReference>
<evidence type="ECO:0000256" key="1">
    <source>
        <dbReference type="ARBA" id="ARBA00008857"/>
    </source>
</evidence>
<dbReference type="Gene3D" id="1.10.443.10">
    <property type="entry name" value="Intergrase catalytic core"/>
    <property type="match status" value="1"/>
</dbReference>
<evidence type="ECO:0000256" key="2">
    <source>
        <dbReference type="ARBA" id="ARBA00022908"/>
    </source>
</evidence>
<evidence type="ECO:0000313" key="6">
    <source>
        <dbReference type="EMBL" id="MBO8469833.1"/>
    </source>
</evidence>
<keyword evidence="3" id="KW-0238">DNA-binding</keyword>
<dbReference type="EMBL" id="JADIMF010000145">
    <property type="protein sequence ID" value="MBO8469833.1"/>
    <property type="molecule type" value="Genomic_DNA"/>
</dbReference>
<dbReference type="InterPro" id="IPR013762">
    <property type="entry name" value="Integrase-like_cat_sf"/>
</dbReference>
<feature type="domain" description="Tyr recombinase" evidence="5">
    <location>
        <begin position="181"/>
        <end position="380"/>
    </location>
</feature>
<evidence type="ECO:0000256" key="4">
    <source>
        <dbReference type="ARBA" id="ARBA00023172"/>
    </source>
</evidence>
<dbReference type="Pfam" id="PF14659">
    <property type="entry name" value="Phage_int_SAM_3"/>
    <property type="match status" value="1"/>
</dbReference>
<evidence type="ECO:0000256" key="3">
    <source>
        <dbReference type="ARBA" id="ARBA00023125"/>
    </source>
</evidence>
<dbReference type="PANTHER" id="PTHR30349:SF64">
    <property type="entry name" value="PROPHAGE INTEGRASE INTD-RELATED"/>
    <property type="match status" value="1"/>
</dbReference>
<evidence type="ECO:0000313" key="7">
    <source>
        <dbReference type="Proteomes" id="UP000810292"/>
    </source>
</evidence>
<dbReference type="InterPro" id="IPR050090">
    <property type="entry name" value="Tyrosine_recombinase_XerCD"/>
</dbReference>
<comment type="caution">
    <text evidence="6">The sequence shown here is derived from an EMBL/GenBank/DDBJ whole genome shotgun (WGS) entry which is preliminary data.</text>
</comment>
<comment type="similarity">
    <text evidence="1">Belongs to the 'phage' integrase family.</text>
</comment>
<dbReference type="InterPro" id="IPR004107">
    <property type="entry name" value="Integrase_SAM-like_N"/>
</dbReference>
<dbReference type="SUPFAM" id="SSF56349">
    <property type="entry name" value="DNA breaking-rejoining enzymes"/>
    <property type="match status" value="1"/>
</dbReference>
<proteinExistence type="inferred from homology"/>
<protein>
    <submittedName>
        <fullName evidence="6">Tyrosine-type recombinase/integrase</fullName>
    </submittedName>
</protein>
<name>A0A9D9NDV6_9SPIO</name>
<dbReference type="Pfam" id="PF00589">
    <property type="entry name" value="Phage_integrase"/>
    <property type="match status" value="1"/>
</dbReference>
<dbReference type="Proteomes" id="UP000810292">
    <property type="component" value="Unassembled WGS sequence"/>
</dbReference>
<accession>A0A9D9NDV6</accession>
<dbReference type="InterPro" id="IPR011010">
    <property type="entry name" value="DNA_brk_join_enz"/>
</dbReference>
<dbReference type="Gene3D" id="1.10.150.130">
    <property type="match status" value="1"/>
</dbReference>
<dbReference type="PANTHER" id="PTHR30349">
    <property type="entry name" value="PHAGE INTEGRASE-RELATED"/>
    <property type="match status" value="1"/>
</dbReference>
<keyword evidence="2" id="KW-0229">DNA integration</keyword>
<dbReference type="InterPro" id="IPR010998">
    <property type="entry name" value="Integrase_recombinase_N"/>
</dbReference>
<dbReference type="PROSITE" id="PS51898">
    <property type="entry name" value="TYR_RECOMBINASE"/>
    <property type="match status" value="1"/>
</dbReference>
<dbReference type="GO" id="GO:0015074">
    <property type="term" value="P:DNA integration"/>
    <property type="evidence" value="ECO:0007669"/>
    <property type="project" value="UniProtKB-KW"/>
</dbReference>
<gene>
    <name evidence="6" type="ORF">IAA72_08630</name>
</gene>
<reference evidence="6" key="1">
    <citation type="submission" date="2020-10" db="EMBL/GenBank/DDBJ databases">
        <authorList>
            <person name="Gilroy R."/>
        </authorList>
    </citation>
    <scope>NUCLEOTIDE SEQUENCE</scope>
    <source>
        <strain evidence="6">14700</strain>
    </source>
</reference>